<keyword evidence="2" id="KW-0645">Protease</keyword>
<dbReference type="GO" id="GO:0101005">
    <property type="term" value="F:deubiquitinase activity"/>
    <property type="evidence" value="ECO:0007669"/>
    <property type="project" value="TreeGrafter"/>
</dbReference>
<proteinExistence type="evidence at transcript level"/>
<dbReference type="GO" id="GO:0006508">
    <property type="term" value="P:proteolysis"/>
    <property type="evidence" value="ECO:0007669"/>
    <property type="project" value="UniProtKB-KW"/>
</dbReference>
<dbReference type="PROSITE" id="PS51858">
    <property type="entry name" value="PPPDE"/>
    <property type="match status" value="1"/>
</dbReference>
<keyword evidence="3" id="KW-0378">Hydrolase</keyword>
<dbReference type="PANTHER" id="PTHR12378">
    <property type="entry name" value="DESUMOYLATING ISOPEPTIDASE"/>
    <property type="match status" value="1"/>
</dbReference>
<dbReference type="InterPro" id="IPR042266">
    <property type="entry name" value="PPPDE_sf"/>
</dbReference>
<reference evidence="5" key="1">
    <citation type="journal article" date="2011" name="PLoS ONE">
        <title>A deep insight into the sialotranscriptome of the gulf coast tick, Amblyomma maculatum.</title>
        <authorList>
            <person name="Karim S."/>
            <person name="Singh P."/>
            <person name="Ribeiro J.M."/>
        </authorList>
    </citation>
    <scope>NUCLEOTIDE SEQUENCE</scope>
    <source>
        <tissue evidence="5">Salivary gland</tissue>
    </source>
</reference>
<dbReference type="Gene3D" id="3.90.1720.30">
    <property type="entry name" value="PPPDE domains"/>
    <property type="match status" value="1"/>
</dbReference>
<evidence type="ECO:0000259" key="4">
    <source>
        <dbReference type="PROSITE" id="PS51858"/>
    </source>
</evidence>
<protein>
    <recommendedName>
        <fullName evidence="4">PPPDE domain-containing protein</fullName>
    </recommendedName>
</protein>
<evidence type="ECO:0000256" key="2">
    <source>
        <dbReference type="ARBA" id="ARBA00022670"/>
    </source>
</evidence>
<evidence type="ECO:0000313" key="5">
    <source>
        <dbReference type="EMBL" id="AEO36718.1"/>
    </source>
</evidence>
<name>G3MTA0_AMBMU</name>
<evidence type="ECO:0000256" key="1">
    <source>
        <dbReference type="ARBA" id="ARBA00008140"/>
    </source>
</evidence>
<dbReference type="AlphaFoldDB" id="G3MTA0"/>
<accession>G3MTA0</accession>
<sequence>MAREPVILNVYDMYWINEYTAPIGLGVFHTGVEIYGTEYAYGGHPFAFSGIFEIPPKFANDLGDQFKYKQSILVGHTDFNQIDVRKIVEELGNEFRGDRYHLMNKNCNHFSGALTKILCGEEIPAWVNRLAYFSSCVPFLQRCLPREWLTPIALQASIQEGSTSRVHSSPPAPHRPIRRGRRRSVCLGSDTWPLTLGQHTCVCFLGSVPSQRCRRKRHWCRYLLVSEVQPRPTWMALLK</sequence>
<dbReference type="Pfam" id="PF05903">
    <property type="entry name" value="Peptidase_C97"/>
    <property type="match status" value="1"/>
</dbReference>
<dbReference type="GO" id="GO:0016579">
    <property type="term" value="P:protein deubiquitination"/>
    <property type="evidence" value="ECO:0007669"/>
    <property type="project" value="TreeGrafter"/>
</dbReference>
<organism evidence="5">
    <name type="scientific">Amblyomma maculatum</name>
    <name type="common">Gulf Coast tick</name>
    <dbReference type="NCBI Taxonomy" id="34609"/>
    <lineage>
        <taxon>Eukaryota</taxon>
        <taxon>Metazoa</taxon>
        <taxon>Ecdysozoa</taxon>
        <taxon>Arthropoda</taxon>
        <taxon>Chelicerata</taxon>
        <taxon>Arachnida</taxon>
        <taxon>Acari</taxon>
        <taxon>Parasitiformes</taxon>
        <taxon>Ixodida</taxon>
        <taxon>Ixodoidea</taxon>
        <taxon>Ixodidae</taxon>
        <taxon>Amblyomminae</taxon>
        <taxon>Amblyomma</taxon>
    </lineage>
</organism>
<feature type="domain" description="PPPDE" evidence="4">
    <location>
        <begin position="4"/>
        <end position="148"/>
    </location>
</feature>
<comment type="similarity">
    <text evidence="1">Belongs to the DeSI family.</text>
</comment>
<evidence type="ECO:0000256" key="3">
    <source>
        <dbReference type="ARBA" id="ARBA00022801"/>
    </source>
</evidence>
<dbReference type="MEROPS" id="C97.002"/>
<dbReference type="SMART" id="SM01179">
    <property type="entry name" value="DUF862"/>
    <property type="match status" value="1"/>
</dbReference>
<dbReference type="EMBL" id="JO845101">
    <property type="protein sequence ID" value="AEO36718.1"/>
    <property type="molecule type" value="mRNA"/>
</dbReference>
<dbReference type="InterPro" id="IPR008580">
    <property type="entry name" value="PPPDE_dom"/>
</dbReference>
<dbReference type="PANTHER" id="PTHR12378:SF80">
    <property type="entry name" value="IP06716P-RELATED"/>
    <property type="match status" value="1"/>
</dbReference>